<reference evidence="1 2" key="1">
    <citation type="journal article" date="2019" name="Int. J. Syst. Evol. Microbiol.">
        <title>Capsulimonas corticalis gen. nov., sp. nov., an aerobic capsulated bacterium, of a novel bacterial order, Capsulimonadales ord. nov., of the class Armatimonadia of the phylum Armatimonadetes.</title>
        <authorList>
            <person name="Li J."/>
            <person name="Kudo C."/>
            <person name="Tonouchi A."/>
        </authorList>
    </citation>
    <scope>NUCLEOTIDE SEQUENCE [LARGE SCALE GENOMIC DNA]</scope>
    <source>
        <strain evidence="1 2">AX-7</strain>
    </source>
</reference>
<dbReference type="Gene3D" id="3.40.50.1400">
    <property type="match status" value="1"/>
</dbReference>
<dbReference type="EMBL" id="AP025739">
    <property type="protein sequence ID" value="BDI29863.1"/>
    <property type="molecule type" value="Genomic_DNA"/>
</dbReference>
<keyword evidence="2" id="KW-1185">Reference proteome</keyword>
<dbReference type="SUPFAM" id="SSF53800">
    <property type="entry name" value="Chelatase"/>
    <property type="match status" value="1"/>
</dbReference>
<dbReference type="Proteomes" id="UP000287394">
    <property type="component" value="Chromosome"/>
</dbReference>
<evidence type="ECO:0000313" key="2">
    <source>
        <dbReference type="Proteomes" id="UP000287394"/>
    </source>
</evidence>
<name>A0A402D592_9BACT</name>
<dbReference type="Pfam" id="PF01903">
    <property type="entry name" value="CbiX"/>
    <property type="match status" value="1"/>
</dbReference>
<organism evidence="1 2">
    <name type="scientific">Capsulimonas corticalis</name>
    <dbReference type="NCBI Taxonomy" id="2219043"/>
    <lineage>
        <taxon>Bacteria</taxon>
        <taxon>Bacillati</taxon>
        <taxon>Armatimonadota</taxon>
        <taxon>Armatimonadia</taxon>
        <taxon>Capsulimonadales</taxon>
        <taxon>Capsulimonadaceae</taxon>
        <taxon>Capsulimonas</taxon>
    </lineage>
</organism>
<dbReference type="PANTHER" id="PTHR33542">
    <property type="entry name" value="SIROHYDROCHLORIN FERROCHELATASE, CHLOROPLASTIC"/>
    <property type="match status" value="1"/>
</dbReference>
<dbReference type="KEGG" id="ccot:CCAX7_19140"/>
<sequence length="165" mass="17957">MDALILFSHGSLLCGAGEALEAHAGRLRKRGDYPIVEIGYMNYSVPAFPEAVQHCKEAGATRIVILPFFLVPGYFVSKSLPEHVDAVRPHYPEIEFVIADAIGFDERLADALIESAKNPLGPDAWRDDLTAAARGCRANPECPLYATPSCPRVPELNTPARIAVE</sequence>
<dbReference type="AlphaFoldDB" id="A0A402D592"/>
<dbReference type="InterPro" id="IPR050963">
    <property type="entry name" value="Sirohydro_Cobaltochel/CbiX"/>
</dbReference>
<gene>
    <name evidence="1" type="ORF">CCAX7_19140</name>
</gene>
<dbReference type="CDD" id="cd03416">
    <property type="entry name" value="CbiX_SirB_N"/>
    <property type="match status" value="1"/>
</dbReference>
<dbReference type="PANTHER" id="PTHR33542:SF3">
    <property type="entry name" value="SIROHYDROCHLORIN FERROCHELATASE, CHLOROPLASTIC"/>
    <property type="match status" value="1"/>
</dbReference>
<dbReference type="GO" id="GO:0016829">
    <property type="term" value="F:lyase activity"/>
    <property type="evidence" value="ECO:0007669"/>
    <property type="project" value="InterPro"/>
</dbReference>
<dbReference type="InterPro" id="IPR002762">
    <property type="entry name" value="CbiX-like"/>
</dbReference>
<protein>
    <submittedName>
        <fullName evidence="1">Uncharacterized protein</fullName>
    </submittedName>
</protein>
<proteinExistence type="predicted"/>
<accession>A0A402D592</accession>
<evidence type="ECO:0000313" key="1">
    <source>
        <dbReference type="EMBL" id="BDI29863.1"/>
    </source>
</evidence>